<dbReference type="InterPro" id="IPR000537">
    <property type="entry name" value="UbiA_prenyltransferase"/>
</dbReference>
<dbReference type="EMBL" id="JAACJL010000032">
    <property type="protein sequence ID" value="KAF4615963.1"/>
    <property type="molecule type" value="Genomic_DNA"/>
</dbReference>
<comment type="subcellular location">
    <subcellularLocation>
        <location evidence="1">Membrane</location>
        <topology evidence="1">Multi-pass membrane protein</topology>
    </subcellularLocation>
</comment>
<accession>A0A8H4QSB4</accession>
<dbReference type="InterPro" id="IPR044878">
    <property type="entry name" value="UbiA_sf"/>
</dbReference>
<evidence type="ECO:0000256" key="2">
    <source>
        <dbReference type="ARBA" id="ARBA00022692"/>
    </source>
</evidence>
<gene>
    <name evidence="6" type="ORF">D9613_011344</name>
</gene>
<name>A0A8H4QSB4_9AGAR</name>
<feature type="transmembrane region" description="Helical" evidence="5">
    <location>
        <begin position="202"/>
        <end position="221"/>
    </location>
</feature>
<dbReference type="Pfam" id="PF01040">
    <property type="entry name" value="UbiA"/>
    <property type="match status" value="1"/>
</dbReference>
<dbReference type="GO" id="GO:0016020">
    <property type="term" value="C:membrane"/>
    <property type="evidence" value="ECO:0007669"/>
    <property type="project" value="UniProtKB-SubCell"/>
</dbReference>
<feature type="transmembrane region" description="Helical" evidence="5">
    <location>
        <begin position="122"/>
        <end position="143"/>
    </location>
</feature>
<dbReference type="CDD" id="cd13965">
    <property type="entry name" value="PT_UbiA_3"/>
    <property type="match status" value="1"/>
</dbReference>
<organism evidence="6 7">
    <name type="scientific">Agrocybe pediades</name>
    <dbReference type="NCBI Taxonomy" id="84607"/>
    <lineage>
        <taxon>Eukaryota</taxon>
        <taxon>Fungi</taxon>
        <taxon>Dikarya</taxon>
        <taxon>Basidiomycota</taxon>
        <taxon>Agaricomycotina</taxon>
        <taxon>Agaricomycetes</taxon>
        <taxon>Agaricomycetidae</taxon>
        <taxon>Agaricales</taxon>
        <taxon>Agaricineae</taxon>
        <taxon>Strophariaceae</taxon>
        <taxon>Agrocybe</taxon>
    </lineage>
</organism>
<sequence length="325" mass="36386">MKRLLSSSSTSATKMMLHQKTPSTFSMPPLPAALHTAQKFVDNIFYHLYTAFLFTKSDIKTTLIPITFFATAAAPITDIARLPHVMFWIWLHLLQFDVSNQTMSPEEDEMNKKDRPLPSKRLTLDQALILRYLLVPACFLVSIAYSVEALYASISLVFLTFLYDELGAHSAHWAIRNAVNAGGFAAFEAGATLLAGRNPHRLDNIGILAICFSAGIFATTIQSQDFKDEEGDRMIGRKTIPIMFPTIGRYTVIVPMAAWSVGLSIFWKLDLFTSAVFVCLALWVGGRFVVLRSVPADQVTFYWYNVWLSAAHALPGYYHLFVKGL</sequence>
<proteinExistence type="predicted"/>
<protein>
    <submittedName>
        <fullName evidence="6">Uncharacterized protein</fullName>
    </submittedName>
</protein>
<keyword evidence="2 5" id="KW-0812">Transmembrane</keyword>
<dbReference type="InterPro" id="IPR050475">
    <property type="entry name" value="Prenyltransferase_related"/>
</dbReference>
<feature type="transmembrane region" description="Helical" evidence="5">
    <location>
        <begin position="302"/>
        <end position="320"/>
    </location>
</feature>
<evidence type="ECO:0000256" key="4">
    <source>
        <dbReference type="ARBA" id="ARBA00023136"/>
    </source>
</evidence>
<comment type="caution">
    <text evidence="6">The sequence shown here is derived from an EMBL/GenBank/DDBJ whole genome shotgun (WGS) entry which is preliminary data.</text>
</comment>
<dbReference type="Proteomes" id="UP000521872">
    <property type="component" value="Unassembled WGS sequence"/>
</dbReference>
<keyword evidence="7" id="KW-1185">Reference proteome</keyword>
<evidence type="ECO:0000256" key="5">
    <source>
        <dbReference type="SAM" id="Phobius"/>
    </source>
</evidence>
<evidence type="ECO:0000256" key="3">
    <source>
        <dbReference type="ARBA" id="ARBA00022989"/>
    </source>
</evidence>
<feature type="transmembrane region" description="Helical" evidence="5">
    <location>
        <begin position="242"/>
        <end position="265"/>
    </location>
</feature>
<dbReference type="AlphaFoldDB" id="A0A8H4QSB4"/>
<dbReference type="PANTHER" id="PTHR42723:SF1">
    <property type="entry name" value="CHLOROPHYLL SYNTHASE, CHLOROPLASTIC"/>
    <property type="match status" value="1"/>
</dbReference>
<keyword evidence="3 5" id="KW-1133">Transmembrane helix</keyword>
<feature type="transmembrane region" description="Helical" evidence="5">
    <location>
        <begin position="178"/>
        <end position="196"/>
    </location>
</feature>
<evidence type="ECO:0000313" key="6">
    <source>
        <dbReference type="EMBL" id="KAF4615963.1"/>
    </source>
</evidence>
<dbReference type="PANTHER" id="PTHR42723">
    <property type="entry name" value="CHLOROPHYLL SYNTHASE"/>
    <property type="match status" value="1"/>
</dbReference>
<feature type="transmembrane region" description="Helical" evidence="5">
    <location>
        <begin position="271"/>
        <end position="290"/>
    </location>
</feature>
<keyword evidence="4 5" id="KW-0472">Membrane</keyword>
<evidence type="ECO:0000313" key="7">
    <source>
        <dbReference type="Proteomes" id="UP000521872"/>
    </source>
</evidence>
<dbReference type="GO" id="GO:0016765">
    <property type="term" value="F:transferase activity, transferring alkyl or aryl (other than methyl) groups"/>
    <property type="evidence" value="ECO:0007669"/>
    <property type="project" value="InterPro"/>
</dbReference>
<dbReference type="Gene3D" id="1.10.357.140">
    <property type="entry name" value="UbiA prenyltransferase"/>
    <property type="match status" value="1"/>
</dbReference>
<evidence type="ECO:0000256" key="1">
    <source>
        <dbReference type="ARBA" id="ARBA00004141"/>
    </source>
</evidence>
<reference evidence="6 7" key="1">
    <citation type="submission" date="2019-12" db="EMBL/GenBank/DDBJ databases">
        <authorList>
            <person name="Floudas D."/>
            <person name="Bentzer J."/>
            <person name="Ahren D."/>
            <person name="Johansson T."/>
            <person name="Persson P."/>
            <person name="Tunlid A."/>
        </authorList>
    </citation>
    <scope>NUCLEOTIDE SEQUENCE [LARGE SCALE GENOMIC DNA]</scope>
    <source>
        <strain evidence="6 7">CBS 102.39</strain>
    </source>
</reference>